<dbReference type="PANTHER" id="PTHR24198:SF165">
    <property type="entry name" value="ANKYRIN REPEAT-CONTAINING PROTEIN-RELATED"/>
    <property type="match status" value="1"/>
</dbReference>
<dbReference type="InterPro" id="IPR002110">
    <property type="entry name" value="Ankyrin_rpt"/>
</dbReference>
<dbReference type="PANTHER" id="PTHR24198">
    <property type="entry name" value="ANKYRIN REPEAT AND PROTEIN KINASE DOMAIN-CONTAINING PROTEIN"/>
    <property type="match status" value="1"/>
</dbReference>
<sequence>MIYYVDIYDPLWYENTSTPLNEACWRGLKDEVQRLIDKTGLQERGKNGWSPPLAASYGGHIDVLCLLIDVYHCDPSQGDDDGVISLHMASYKGHLNIAQYLVNECHVDPDIADSSGNTGLLYSALGGHVDLVIMFLKKKCNVSQVNREGSTLSLLACKSGEVGLVDQLKQFGIFSEDDIDSNGCGIVHYCAMSDSVELLVYLYNNHKSELFQKRDCFGGTPLHIACEYASSGFIMKMVSIFGYKVLLEADYSGRSSLHYLCSGLVDKYCITEVYNKLTAPCDIPLLMQFLTFNVHTKGDRHKYISLNINVTKQHKRASLLSTLLKKTS</sequence>
<dbReference type="SUPFAM" id="SSF48403">
    <property type="entry name" value="Ankyrin repeat"/>
    <property type="match status" value="1"/>
</dbReference>
<dbReference type="STRING" id="400682.A0A1X7T018"/>
<dbReference type="Gene3D" id="1.25.40.20">
    <property type="entry name" value="Ankyrin repeat-containing domain"/>
    <property type="match status" value="3"/>
</dbReference>
<evidence type="ECO:0000313" key="3">
    <source>
        <dbReference type="EnsemblMetazoa" id="Aqu2.1.07753_001"/>
    </source>
</evidence>
<dbReference type="eggNOG" id="KOG4177">
    <property type="taxonomic scope" value="Eukaryota"/>
</dbReference>
<evidence type="ECO:0000256" key="1">
    <source>
        <dbReference type="ARBA" id="ARBA00022737"/>
    </source>
</evidence>
<name>A0A1X7T018_AMPQE</name>
<dbReference type="EnsemblMetazoa" id="Aqu2.1.07753_001">
    <property type="protein sequence ID" value="Aqu2.1.07753_001"/>
    <property type="gene ID" value="Aqu2.1.07753"/>
</dbReference>
<reference evidence="3" key="1">
    <citation type="submission" date="2017-05" db="UniProtKB">
        <authorList>
            <consortium name="EnsemblMetazoa"/>
        </authorList>
    </citation>
    <scope>IDENTIFICATION</scope>
</reference>
<dbReference type="InParanoid" id="A0A1X7T018"/>
<dbReference type="SMART" id="SM00248">
    <property type="entry name" value="ANK"/>
    <property type="match status" value="7"/>
</dbReference>
<proteinExistence type="predicted"/>
<protein>
    <submittedName>
        <fullName evidence="3">Uncharacterized protein</fullName>
    </submittedName>
</protein>
<keyword evidence="2" id="KW-0040">ANK repeat</keyword>
<keyword evidence="1" id="KW-0677">Repeat</keyword>
<accession>A0A1X7T018</accession>
<dbReference type="Pfam" id="PF12796">
    <property type="entry name" value="Ank_2"/>
    <property type="match status" value="1"/>
</dbReference>
<evidence type="ECO:0000256" key="2">
    <source>
        <dbReference type="ARBA" id="ARBA00023043"/>
    </source>
</evidence>
<dbReference type="InterPro" id="IPR036770">
    <property type="entry name" value="Ankyrin_rpt-contain_sf"/>
</dbReference>
<organism evidence="3">
    <name type="scientific">Amphimedon queenslandica</name>
    <name type="common">Sponge</name>
    <dbReference type="NCBI Taxonomy" id="400682"/>
    <lineage>
        <taxon>Eukaryota</taxon>
        <taxon>Metazoa</taxon>
        <taxon>Porifera</taxon>
        <taxon>Demospongiae</taxon>
        <taxon>Heteroscleromorpha</taxon>
        <taxon>Haplosclerida</taxon>
        <taxon>Niphatidae</taxon>
        <taxon>Amphimedon</taxon>
    </lineage>
</organism>
<dbReference type="AlphaFoldDB" id="A0A1X7T018"/>